<dbReference type="InterPro" id="IPR027417">
    <property type="entry name" value="P-loop_NTPase"/>
</dbReference>
<comment type="caution">
    <text evidence="2">The sequence shown here is derived from an EMBL/GenBank/DDBJ whole genome shotgun (WGS) entry which is preliminary data.</text>
</comment>
<keyword evidence="3" id="KW-1185">Reference proteome</keyword>
<evidence type="ECO:0000259" key="1">
    <source>
        <dbReference type="PROSITE" id="PS50837"/>
    </source>
</evidence>
<evidence type="ECO:0000313" key="3">
    <source>
        <dbReference type="Proteomes" id="UP001576780"/>
    </source>
</evidence>
<dbReference type="Gene3D" id="3.40.50.300">
    <property type="entry name" value="P-loop containing nucleotide triphosphate hydrolases"/>
    <property type="match status" value="1"/>
</dbReference>
<dbReference type="InterPro" id="IPR007111">
    <property type="entry name" value="NACHT_NTPase"/>
</dbReference>
<dbReference type="PROSITE" id="PS50837">
    <property type="entry name" value="NACHT"/>
    <property type="match status" value="1"/>
</dbReference>
<dbReference type="Pfam" id="PF05729">
    <property type="entry name" value="NACHT"/>
    <property type="match status" value="1"/>
</dbReference>
<dbReference type="PANTHER" id="PTHR46844:SF1">
    <property type="entry name" value="SLR5058 PROTEIN"/>
    <property type="match status" value="1"/>
</dbReference>
<dbReference type="Proteomes" id="UP001576780">
    <property type="component" value="Unassembled WGS sequence"/>
</dbReference>
<dbReference type="PANTHER" id="PTHR46844">
    <property type="entry name" value="SLR5058 PROTEIN"/>
    <property type="match status" value="1"/>
</dbReference>
<name>A0ABV4WK77_9CYAN</name>
<proteinExistence type="predicted"/>
<feature type="domain" description="NACHT" evidence="1">
    <location>
        <begin position="193"/>
        <end position="314"/>
    </location>
</feature>
<dbReference type="RefSeq" id="WP_413277775.1">
    <property type="nucleotide sequence ID" value="NZ_JBHFNT010000106.1"/>
</dbReference>
<organism evidence="2 3">
    <name type="scientific">Floridaenema evergladense BLCC-F167</name>
    <dbReference type="NCBI Taxonomy" id="3153639"/>
    <lineage>
        <taxon>Bacteria</taxon>
        <taxon>Bacillati</taxon>
        <taxon>Cyanobacteriota</taxon>
        <taxon>Cyanophyceae</taxon>
        <taxon>Oscillatoriophycideae</taxon>
        <taxon>Aerosakkonematales</taxon>
        <taxon>Aerosakkonemataceae</taxon>
        <taxon>Floridanema</taxon>
        <taxon>Floridanema evergladense</taxon>
    </lineage>
</organism>
<protein>
    <submittedName>
        <fullName evidence="2">NACHT domain-containing NTPase</fullName>
    </submittedName>
</protein>
<dbReference type="SUPFAM" id="SSF52540">
    <property type="entry name" value="P-loop containing nucleoside triphosphate hydrolases"/>
    <property type="match status" value="1"/>
</dbReference>
<evidence type="ECO:0000313" key="2">
    <source>
        <dbReference type="EMBL" id="MFB2835361.1"/>
    </source>
</evidence>
<accession>A0ABV4WK77</accession>
<sequence>MTTLKASQQGLAKIKQARKEKGWPIDDPRWQIEASQELEPNGTWTEHDFYATGISLPTWRRFLAGKEAIQTNAFKVYCKVLNLNWEEVVDRTQSLDPPQIEIDALMQKIRKHCYDRIQDQCGTMRMMDISHPVDVDNFYVEVNILEQIASQQWLEISDLLQQFSPIDGHFDRLGLGRVRQQRVPGLEAVKTYLKLMVLGKPGAGKTTFLKYLAIQCNKGVFEPNRVPFFIPLQVFSEEARDTSNFNLLAYIHQEYAIDELAEQWITERLLSEGRGLILLDGLDEVLDEESDEVVKQIRKFARKYYQNQVIITCRIATQKYRFNSEGFTEVEIADFNEQQIADFAKNWFVALNKNNQKEGETKAEQFIKKLNLPKNKRIRDLTVTPILLNLICLVFQEKVDFPSKRSKLYEQGLDILLVKWDREKGIHRDTTYFELSVPRKKQLLSQVATITFEQGDYFFEKSKIQKIIADYLCTLPNAKTDPDELEIDSETVLKSIETQHGLLVERARGIYSFSHLTFQEYFTAPEGATTKAQR</sequence>
<dbReference type="EMBL" id="JBHFNT010000106">
    <property type="protein sequence ID" value="MFB2835361.1"/>
    <property type="molecule type" value="Genomic_DNA"/>
</dbReference>
<gene>
    <name evidence="2" type="ORF">ACE1CA_12590</name>
</gene>
<reference evidence="2 3" key="1">
    <citation type="submission" date="2024-09" db="EMBL/GenBank/DDBJ databases">
        <title>Floridaenema gen nov. (Aerosakkonemataceae, Aerosakkonematales ord. nov., Cyanobacteria) from benthic tropical and subtropical fresh waters, with the description of four new species.</title>
        <authorList>
            <person name="Moretto J.A."/>
            <person name="Berthold D.E."/>
            <person name="Lefler F.W."/>
            <person name="Huang I.-S."/>
            <person name="Laughinghouse H. IV."/>
        </authorList>
    </citation>
    <scope>NUCLEOTIDE SEQUENCE [LARGE SCALE GENOMIC DNA]</scope>
    <source>
        <strain evidence="2 3">BLCC-F167</strain>
    </source>
</reference>